<dbReference type="Proteomes" id="UP001595701">
    <property type="component" value="Unassembled WGS sequence"/>
</dbReference>
<evidence type="ECO:0000313" key="2">
    <source>
        <dbReference type="EMBL" id="MFC3575604.1"/>
    </source>
</evidence>
<dbReference type="SUPFAM" id="SSF47413">
    <property type="entry name" value="lambda repressor-like DNA-binding domains"/>
    <property type="match status" value="1"/>
</dbReference>
<dbReference type="EMBL" id="JBHRWR010000016">
    <property type="protein sequence ID" value="MFC3575604.1"/>
    <property type="molecule type" value="Genomic_DNA"/>
</dbReference>
<feature type="domain" description="HTH cro/C1-type" evidence="1">
    <location>
        <begin position="14"/>
        <end position="66"/>
    </location>
</feature>
<evidence type="ECO:0000259" key="1">
    <source>
        <dbReference type="PROSITE" id="PS50943"/>
    </source>
</evidence>
<keyword evidence="3" id="KW-1185">Reference proteome</keyword>
<reference evidence="3" key="1">
    <citation type="journal article" date="2019" name="Int. J. Syst. Evol. Microbiol.">
        <title>The Global Catalogue of Microorganisms (GCM) 10K type strain sequencing project: providing services to taxonomists for standard genome sequencing and annotation.</title>
        <authorList>
            <consortium name="The Broad Institute Genomics Platform"/>
            <consortium name="The Broad Institute Genome Sequencing Center for Infectious Disease"/>
            <person name="Wu L."/>
            <person name="Ma J."/>
        </authorList>
    </citation>
    <scope>NUCLEOTIDE SEQUENCE [LARGE SCALE GENOMIC DNA]</scope>
    <source>
        <strain evidence="3">CGMCC 4.7035</strain>
    </source>
</reference>
<accession>A0ABV7SF78</accession>
<gene>
    <name evidence="2" type="ORF">ACFOZ0_20450</name>
</gene>
<evidence type="ECO:0000313" key="3">
    <source>
        <dbReference type="Proteomes" id="UP001595701"/>
    </source>
</evidence>
<dbReference type="RefSeq" id="WP_310766916.1">
    <property type="nucleotide sequence ID" value="NZ_JBHRWR010000016.1"/>
</dbReference>
<comment type="caution">
    <text evidence="2">The sequence shown here is derived from an EMBL/GenBank/DDBJ whole genome shotgun (WGS) entry which is preliminary data.</text>
</comment>
<protein>
    <submittedName>
        <fullName evidence="2">Helix-turn-helix domain-containing protein</fullName>
    </submittedName>
</protein>
<dbReference type="PROSITE" id="PS50943">
    <property type="entry name" value="HTH_CROC1"/>
    <property type="match status" value="1"/>
</dbReference>
<dbReference type="SUPFAM" id="SSF48452">
    <property type="entry name" value="TPR-like"/>
    <property type="match status" value="1"/>
</dbReference>
<dbReference type="InterPro" id="IPR001387">
    <property type="entry name" value="Cro/C1-type_HTH"/>
</dbReference>
<sequence length="404" mass="44450">MTTNLTIGERVAWYRRRRGMSQEVLAGLVGRTVDWLSKAENNRLELDRLSVIKSLADALDVTLGDLLAEPTLMDWTADSGTRTVPALRSALMNYRQLTPLLGVTTEGEPTPLDELKDSVAEVWDAYQDSRYGFATRRLPLVLADALIAAQAYEGRERERAHELMAMTYQGAAMVLTKVGETDLAWIAADRGLAAAQQSDNAAVTGSLFRSVAHCLLSNGRFDAAVQLVSDAADYLRPGLRDASPEFLSIYGTLFLAGSMAAARADDRSTTRDFLAEADQAAQRLGRDANHMWTAFGPTNVAIHRVATAAELGDMQVAADLGPQVDTSGLPIERRTRHNLEVARALSAHNRMDDALSMILEAEQWAPEQVRSHYLARELVLTWVRNQRGRPSRTLAELADRLHVV</sequence>
<dbReference type="Pfam" id="PF13560">
    <property type="entry name" value="HTH_31"/>
    <property type="match status" value="1"/>
</dbReference>
<dbReference type="InterPro" id="IPR011990">
    <property type="entry name" value="TPR-like_helical_dom_sf"/>
</dbReference>
<dbReference type="InterPro" id="IPR010982">
    <property type="entry name" value="Lambda_DNA-bd_dom_sf"/>
</dbReference>
<dbReference type="SMART" id="SM00530">
    <property type="entry name" value="HTH_XRE"/>
    <property type="match status" value="1"/>
</dbReference>
<dbReference type="CDD" id="cd00093">
    <property type="entry name" value="HTH_XRE"/>
    <property type="match status" value="1"/>
</dbReference>
<proteinExistence type="predicted"/>
<name>A0ABV7SF78_9ACTN</name>
<dbReference type="Gene3D" id="1.10.260.40">
    <property type="entry name" value="lambda repressor-like DNA-binding domains"/>
    <property type="match status" value="1"/>
</dbReference>
<organism evidence="2 3">
    <name type="scientific">Streptomyces yaanensis</name>
    <dbReference type="NCBI Taxonomy" id="1142239"/>
    <lineage>
        <taxon>Bacteria</taxon>
        <taxon>Bacillati</taxon>
        <taxon>Actinomycetota</taxon>
        <taxon>Actinomycetes</taxon>
        <taxon>Kitasatosporales</taxon>
        <taxon>Streptomycetaceae</taxon>
        <taxon>Streptomyces</taxon>
    </lineage>
</organism>